<accession>A0A839N3Z5</accession>
<evidence type="ECO:0000313" key="3">
    <source>
        <dbReference type="Proteomes" id="UP000559182"/>
    </source>
</evidence>
<name>A0A839N3Z5_9MICO</name>
<evidence type="ECO:0000259" key="1">
    <source>
        <dbReference type="SMART" id="SM00849"/>
    </source>
</evidence>
<dbReference type="AlphaFoldDB" id="A0A839N3Z5"/>
<dbReference type="SUPFAM" id="SSF56281">
    <property type="entry name" value="Metallo-hydrolase/oxidoreductase"/>
    <property type="match status" value="1"/>
</dbReference>
<dbReference type="GO" id="GO:0042781">
    <property type="term" value="F:3'-tRNA processing endoribonuclease activity"/>
    <property type="evidence" value="ECO:0007669"/>
    <property type="project" value="TreeGrafter"/>
</dbReference>
<dbReference type="CDD" id="cd07716">
    <property type="entry name" value="RNaseZ_short-form-like_MBL-fold"/>
    <property type="match status" value="1"/>
</dbReference>
<dbReference type="InterPro" id="IPR001279">
    <property type="entry name" value="Metallo-B-lactamas"/>
</dbReference>
<dbReference type="RefSeq" id="WP_183318407.1">
    <property type="nucleotide sequence ID" value="NZ_JACHVQ010000001.1"/>
</dbReference>
<dbReference type="SMART" id="SM00849">
    <property type="entry name" value="Lactamase_B"/>
    <property type="match status" value="1"/>
</dbReference>
<dbReference type="Proteomes" id="UP000559182">
    <property type="component" value="Unassembled WGS sequence"/>
</dbReference>
<keyword evidence="3" id="KW-1185">Reference proteome</keyword>
<dbReference type="PANTHER" id="PTHR46018:SF4">
    <property type="entry name" value="METALLO-HYDROLASE YHFI-RELATED"/>
    <property type="match status" value="1"/>
</dbReference>
<dbReference type="InterPro" id="IPR036866">
    <property type="entry name" value="RibonucZ/Hydroxyglut_hydro"/>
</dbReference>
<dbReference type="Pfam" id="PF12706">
    <property type="entry name" value="Lactamase_B_2"/>
    <property type="match status" value="1"/>
</dbReference>
<reference evidence="2 3" key="1">
    <citation type="submission" date="2020-08" db="EMBL/GenBank/DDBJ databases">
        <title>Sequencing the genomes of 1000 actinobacteria strains.</title>
        <authorList>
            <person name="Klenk H.-P."/>
        </authorList>
    </citation>
    <scope>NUCLEOTIDE SEQUENCE [LARGE SCALE GENOMIC DNA]</scope>
    <source>
        <strain evidence="2 3">DSM 105369</strain>
    </source>
</reference>
<dbReference type="EMBL" id="JACHVQ010000001">
    <property type="protein sequence ID" value="MBB2890366.1"/>
    <property type="molecule type" value="Genomic_DNA"/>
</dbReference>
<dbReference type="Gene3D" id="3.60.15.10">
    <property type="entry name" value="Ribonuclease Z/Hydroxyacylglutathione hydrolase-like"/>
    <property type="match status" value="1"/>
</dbReference>
<evidence type="ECO:0000313" key="2">
    <source>
        <dbReference type="EMBL" id="MBB2890366.1"/>
    </source>
</evidence>
<feature type="domain" description="Metallo-beta-lactamase" evidence="1">
    <location>
        <begin position="18"/>
        <end position="208"/>
    </location>
</feature>
<proteinExistence type="predicted"/>
<dbReference type="PANTHER" id="PTHR46018">
    <property type="entry name" value="ZINC PHOSPHODIESTERASE ELAC PROTEIN 1"/>
    <property type="match status" value="1"/>
</dbReference>
<gene>
    <name evidence="2" type="ORF">FHU39_000350</name>
</gene>
<sequence>MKLTVVGCAGSYAGPDSPASCYLLQAEHDGRTWNLLLDLGNGALGSLQRFIDPLTIDGIVLSHLHPDHCADLSGLHVVLRYHPGFPDPVTVPVWGPTGTALRASRAAGVTDEEATDPALLEPEYDFRQLSDAGSFTVGPFTVTAYRVNHPVEAYGVRVAADGKVLAYTGDTDTTPALSPLLTGADLALTDSAFSDGRDDDVTGIHLSGSRAAKAAVDAGGVRRLMLTHIPAWNDREDCRAQAAAIWPGDVELAEPFASYDI</sequence>
<protein>
    <submittedName>
        <fullName evidence="2">Ribonuclease BN (tRNA processing enzyme)</fullName>
    </submittedName>
</protein>
<comment type="caution">
    <text evidence="2">The sequence shown here is derived from an EMBL/GenBank/DDBJ whole genome shotgun (WGS) entry which is preliminary data.</text>
</comment>
<organism evidence="2 3">
    <name type="scientific">Flexivirga oryzae</name>
    <dbReference type="NCBI Taxonomy" id="1794944"/>
    <lineage>
        <taxon>Bacteria</taxon>
        <taxon>Bacillati</taxon>
        <taxon>Actinomycetota</taxon>
        <taxon>Actinomycetes</taxon>
        <taxon>Micrococcales</taxon>
        <taxon>Dermacoccaceae</taxon>
        <taxon>Flexivirga</taxon>
    </lineage>
</organism>